<evidence type="ECO:0000313" key="12">
    <source>
        <dbReference type="Proteomes" id="UP000178991"/>
    </source>
</evidence>
<dbReference type="InterPro" id="IPR036412">
    <property type="entry name" value="HAD-like_sf"/>
</dbReference>
<keyword evidence="10" id="KW-0862">Zinc</keyword>
<dbReference type="InterPro" id="IPR023214">
    <property type="entry name" value="HAD_sf"/>
</dbReference>
<comment type="similarity">
    <text evidence="7">Belongs to the gmhB family.</text>
</comment>
<feature type="site" description="Contributes to substrate recognition" evidence="9">
    <location>
        <position position="104"/>
    </location>
</feature>
<comment type="cofactor">
    <cofactor evidence="10">
        <name>Mg(2+)</name>
        <dbReference type="ChEBI" id="CHEBI:18420"/>
    </cofactor>
</comment>
<dbReference type="CDD" id="cd07503">
    <property type="entry name" value="HAD_HisB-N"/>
    <property type="match status" value="1"/>
</dbReference>
<keyword evidence="4 7" id="KW-0378">Hydrolase</keyword>
<feature type="active site" description="Nucleophile" evidence="8">
    <location>
        <position position="10"/>
    </location>
</feature>
<proteinExistence type="inferred from homology"/>
<feature type="site" description="Stabilizes the phosphoryl group" evidence="9">
    <location>
        <position position="105"/>
    </location>
</feature>
<keyword evidence="5 7" id="KW-0119">Carbohydrate metabolism</keyword>
<feature type="site" description="Stabilizes the phosphoryl group" evidence="9">
    <location>
        <position position="54"/>
    </location>
</feature>
<keyword evidence="3 10" id="KW-0479">Metal-binding</keyword>
<feature type="binding site" evidence="10">
    <location>
        <position position="101"/>
    </location>
    <ligand>
        <name>Zn(2+)</name>
        <dbReference type="ChEBI" id="CHEBI:29105"/>
    </ligand>
</feature>
<dbReference type="EC" id="3.1.3.-" evidence="7"/>
<keyword evidence="10" id="KW-0460">Magnesium</keyword>
<dbReference type="GO" id="GO:0005975">
    <property type="term" value="P:carbohydrate metabolic process"/>
    <property type="evidence" value="ECO:0007669"/>
    <property type="project" value="InterPro"/>
</dbReference>
<evidence type="ECO:0000256" key="10">
    <source>
        <dbReference type="PIRSR" id="PIRSR004682-4"/>
    </source>
</evidence>
<dbReference type="Pfam" id="PF13242">
    <property type="entry name" value="Hydrolase_like"/>
    <property type="match status" value="1"/>
</dbReference>
<evidence type="ECO:0000313" key="11">
    <source>
        <dbReference type="EMBL" id="OGZ62657.1"/>
    </source>
</evidence>
<reference evidence="11 12" key="1">
    <citation type="journal article" date="2016" name="Nat. Commun.">
        <title>Thousands of microbial genomes shed light on interconnected biogeochemical processes in an aquifer system.</title>
        <authorList>
            <person name="Anantharaman K."/>
            <person name="Brown C.T."/>
            <person name="Hug L.A."/>
            <person name="Sharon I."/>
            <person name="Castelle C.J."/>
            <person name="Probst A.J."/>
            <person name="Thomas B.C."/>
            <person name="Singh A."/>
            <person name="Wilkins M.J."/>
            <person name="Karaoz U."/>
            <person name="Brodie E.L."/>
            <person name="Williams K.H."/>
            <person name="Hubbard S.S."/>
            <person name="Banfield J.F."/>
        </authorList>
    </citation>
    <scope>NUCLEOTIDE SEQUENCE [LARGE SCALE GENOMIC DNA]</scope>
</reference>
<evidence type="ECO:0000256" key="3">
    <source>
        <dbReference type="ARBA" id="ARBA00022723"/>
    </source>
</evidence>
<comment type="subcellular location">
    <subcellularLocation>
        <location evidence="1 7">Cytoplasm</location>
    </subcellularLocation>
</comment>
<dbReference type="PIRSF" id="PIRSF004682">
    <property type="entry name" value="GmhB"/>
    <property type="match status" value="1"/>
</dbReference>
<dbReference type="PANTHER" id="PTHR42891:SF1">
    <property type="entry name" value="D-GLYCERO-BETA-D-MANNO-HEPTOSE-1,7-BISPHOSPHATE 7-PHOSPHATASE"/>
    <property type="match status" value="1"/>
</dbReference>
<dbReference type="EMBL" id="MHOL01000016">
    <property type="protein sequence ID" value="OGZ62657.1"/>
    <property type="molecule type" value="Genomic_DNA"/>
</dbReference>
<evidence type="ECO:0000256" key="7">
    <source>
        <dbReference type="PIRNR" id="PIRNR004682"/>
    </source>
</evidence>
<evidence type="ECO:0000256" key="8">
    <source>
        <dbReference type="PIRSR" id="PIRSR004682-1"/>
    </source>
</evidence>
<evidence type="ECO:0000256" key="1">
    <source>
        <dbReference type="ARBA" id="ARBA00004496"/>
    </source>
</evidence>
<dbReference type="InterPro" id="IPR004446">
    <property type="entry name" value="Heptose_bisP_phosphatase"/>
</dbReference>
<dbReference type="AlphaFoldDB" id="A0A1G2HJJ0"/>
<dbReference type="NCBIfam" id="TIGR01656">
    <property type="entry name" value="Histidinol-ppas"/>
    <property type="match status" value="1"/>
</dbReference>
<evidence type="ECO:0000256" key="2">
    <source>
        <dbReference type="ARBA" id="ARBA00022490"/>
    </source>
</evidence>
<keyword evidence="2 7" id="KW-0963">Cytoplasm</keyword>
<dbReference type="GO" id="GO:0005737">
    <property type="term" value="C:cytoplasm"/>
    <property type="evidence" value="ECO:0007669"/>
    <property type="project" value="UniProtKB-SubCell"/>
</dbReference>
<dbReference type="GO" id="GO:0016791">
    <property type="term" value="F:phosphatase activity"/>
    <property type="evidence" value="ECO:0007669"/>
    <property type="project" value="InterPro"/>
</dbReference>
<dbReference type="Gene3D" id="3.40.50.1000">
    <property type="entry name" value="HAD superfamily/HAD-like"/>
    <property type="match status" value="1"/>
</dbReference>
<organism evidence="11 12">
    <name type="scientific">Candidatus Staskawiczbacteria bacterium RIFCSPHIGHO2_01_FULL_34_27</name>
    <dbReference type="NCBI Taxonomy" id="1802199"/>
    <lineage>
        <taxon>Bacteria</taxon>
        <taxon>Candidatus Staskawicziibacteriota</taxon>
    </lineage>
</organism>
<feature type="binding site" evidence="10">
    <location>
        <position position="103"/>
    </location>
    <ligand>
        <name>Zn(2+)</name>
        <dbReference type="ChEBI" id="CHEBI:29105"/>
    </ligand>
</feature>
<evidence type="ECO:0000256" key="5">
    <source>
        <dbReference type="ARBA" id="ARBA00023277"/>
    </source>
</evidence>
<feature type="binding site" evidence="10">
    <location>
        <position position="95"/>
    </location>
    <ligand>
        <name>Zn(2+)</name>
        <dbReference type="ChEBI" id="CHEBI:29105"/>
    </ligand>
</feature>
<comment type="caution">
    <text evidence="11">The sequence shown here is derived from an EMBL/GenBank/DDBJ whole genome shotgun (WGS) entry which is preliminary data.</text>
</comment>
<evidence type="ECO:0000256" key="6">
    <source>
        <dbReference type="ARBA" id="ARBA00031828"/>
    </source>
</evidence>
<feature type="binding site" evidence="10">
    <location>
        <position position="12"/>
    </location>
    <ligand>
        <name>Mg(2+)</name>
        <dbReference type="ChEBI" id="CHEBI:18420"/>
    </ligand>
</feature>
<dbReference type="InterPro" id="IPR006543">
    <property type="entry name" value="Histidinol-phos"/>
</dbReference>
<dbReference type="InterPro" id="IPR006549">
    <property type="entry name" value="HAD-SF_hydro_IIIA"/>
</dbReference>
<accession>A0A1G2HJJ0</accession>
<feature type="binding site" evidence="10">
    <location>
        <position position="130"/>
    </location>
    <ligand>
        <name>Mg(2+)</name>
        <dbReference type="ChEBI" id="CHEBI:18420"/>
    </ligand>
</feature>
<dbReference type="Proteomes" id="UP000178991">
    <property type="component" value="Unassembled WGS sequence"/>
</dbReference>
<dbReference type="GO" id="GO:0046872">
    <property type="term" value="F:metal ion binding"/>
    <property type="evidence" value="ECO:0007669"/>
    <property type="project" value="UniProtKB-KW"/>
</dbReference>
<comment type="cofactor">
    <cofactor evidence="10">
        <name>Zn(2+)</name>
        <dbReference type="ChEBI" id="CHEBI:29105"/>
    </cofactor>
</comment>
<evidence type="ECO:0000256" key="9">
    <source>
        <dbReference type="PIRSR" id="PIRSR004682-3"/>
    </source>
</evidence>
<gene>
    <name evidence="11" type="ORF">A2639_00625</name>
</gene>
<dbReference type="SUPFAM" id="SSF56784">
    <property type="entry name" value="HAD-like"/>
    <property type="match status" value="1"/>
</dbReference>
<feature type="active site" description="Proton donor" evidence="8">
    <location>
        <position position="12"/>
    </location>
</feature>
<name>A0A1G2HJJ0_9BACT</name>
<protein>
    <recommendedName>
        <fullName evidence="6 7">D,D-heptose 1,7-bisphosphate phosphatase</fullName>
        <ecNumber evidence="7">3.1.3.-</ecNumber>
    </recommendedName>
</protein>
<sequence length="178" mass="20203">MTKKRAIFLDRDGVINKKAKEHDYIKNWGEFEFLPHVRDVISQLNKKFLVVVVSNQGGISRGLVTLDDVNSIHAKMQSELEKSNAIIDKIYVCPHYTKEKCACRKPEPGLILQAQKELNIDLSNSYMIGDSLIDIEAGKKAGCKTIFLGKLKDYSRIHKKLMPDFVADNILEITHFIG</sequence>
<dbReference type="NCBIfam" id="TIGR01662">
    <property type="entry name" value="HAD-SF-IIIA"/>
    <property type="match status" value="1"/>
</dbReference>
<feature type="binding site" evidence="10">
    <location>
        <position position="93"/>
    </location>
    <ligand>
        <name>Zn(2+)</name>
        <dbReference type="ChEBI" id="CHEBI:29105"/>
    </ligand>
</feature>
<dbReference type="PANTHER" id="PTHR42891">
    <property type="entry name" value="D-GLYCERO-BETA-D-MANNO-HEPTOSE-1,7-BISPHOSPHATE 7-PHOSPHATASE"/>
    <property type="match status" value="1"/>
</dbReference>
<evidence type="ECO:0000256" key="4">
    <source>
        <dbReference type="ARBA" id="ARBA00022801"/>
    </source>
</evidence>
<feature type="binding site" evidence="10">
    <location>
        <position position="10"/>
    </location>
    <ligand>
        <name>Mg(2+)</name>
        <dbReference type="ChEBI" id="CHEBI:18420"/>
    </ligand>
</feature>